<name>A0ACC0A9M4_CATRO</name>
<keyword evidence="2" id="KW-1185">Reference proteome</keyword>
<evidence type="ECO:0000313" key="1">
    <source>
        <dbReference type="EMBL" id="KAI5656703.1"/>
    </source>
</evidence>
<reference evidence="2" key="1">
    <citation type="journal article" date="2023" name="Nat. Plants">
        <title>Single-cell RNA sequencing provides a high-resolution roadmap for understanding the multicellular compartmentation of specialized metabolism.</title>
        <authorList>
            <person name="Sun S."/>
            <person name="Shen X."/>
            <person name="Li Y."/>
            <person name="Li Y."/>
            <person name="Wang S."/>
            <person name="Li R."/>
            <person name="Zhang H."/>
            <person name="Shen G."/>
            <person name="Guo B."/>
            <person name="Wei J."/>
            <person name="Xu J."/>
            <person name="St-Pierre B."/>
            <person name="Chen S."/>
            <person name="Sun C."/>
        </authorList>
    </citation>
    <scope>NUCLEOTIDE SEQUENCE [LARGE SCALE GENOMIC DNA]</scope>
</reference>
<dbReference type="EMBL" id="CM044706">
    <property type="protein sequence ID" value="KAI5656703.1"/>
    <property type="molecule type" value="Genomic_DNA"/>
</dbReference>
<organism evidence="1 2">
    <name type="scientific">Catharanthus roseus</name>
    <name type="common">Madagascar periwinkle</name>
    <name type="synonym">Vinca rosea</name>
    <dbReference type="NCBI Taxonomy" id="4058"/>
    <lineage>
        <taxon>Eukaryota</taxon>
        <taxon>Viridiplantae</taxon>
        <taxon>Streptophyta</taxon>
        <taxon>Embryophyta</taxon>
        <taxon>Tracheophyta</taxon>
        <taxon>Spermatophyta</taxon>
        <taxon>Magnoliopsida</taxon>
        <taxon>eudicotyledons</taxon>
        <taxon>Gunneridae</taxon>
        <taxon>Pentapetalae</taxon>
        <taxon>asterids</taxon>
        <taxon>lamiids</taxon>
        <taxon>Gentianales</taxon>
        <taxon>Apocynaceae</taxon>
        <taxon>Rauvolfioideae</taxon>
        <taxon>Vinceae</taxon>
        <taxon>Catharanthinae</taxon>
        <taxon>Catharanthus</taxon>
    </lineage>
</organism>
<accession>A0ACC0A9M4</accession>
<sequence>MKNNNTLTYRRKPDLSYCFGFVLASNWYQSKFFLVGSWLQEVEEEIEAMANHKNGSGNRSDRNQGVRNEEIQQSDGETGSSSDNSSAQAGGFAQLRERPQSISKKVGFDRSNNASISKMDNGSRGGQIVAPLRSNQPTSDNSGKVVQIHPNKEKTTVKSTYVLSLGTSIEDQEEHLAVGDDVMEEGINGAAVYTSPSTGILATNSSASDRDASPFCVLKTVQN</sequence>
<evidence type="ECO:0000313" key="2">
    <source>
        <dbReference type="Proteomes" id="UP001060085"/>
    </source>
</evidence>
<proteinExistence type="predicted"/>
<gene>
    <name evidence="1" type="ORF">M9H77_25496</name>
</gene>
<protein>
    <submittedName>
        <fullName evidence="1">Uncharacterized protein</fullName>
    </submittedName>
</protein>
<dbReference type="Proteomes" id="UP001060085">
    <property type="component" value="Linkage Group LG06"/>
</dbReference>
<comment type="caution">
    <text evidence="1">The sequence shown here is derived from an EMBL/GenBank/DDBJ whole genome shotgun (WGS) entry which is preliminary data.</text>
</comment>